<evidence type="ECO:0000256" key="1">
    <source>
        <dbReference type="SAM" id="Coils"/>
    </source>
</evidence>
<protein>
    <submittedName>
        <fullName evidence="3">Uncharacterized protein</fullName>
    </submittedName>
</protein>
<reference evidence="4" key="1">
    <citation type="submission" date="2024-07" db="EMBL/GenBank/DDBJ databases">
        <title>Two chromosome-level genome assemblies of Korean endemic species Abeliophyllum distichum and Forsythia ovata (Oleaceae).</title>
        <authorList>
            <person name="Jang H."/>
        </authorList>
    </citation>
    <scope>NUCLEOTIDE SEQUENCE [LARGE SCALE GENOMIC DNA]</scope>
</reference>
<name>A0ABD1UEM7_9LAMI</name>
<dbReference type="EMBL" id="JBFOLJ010000007">
    <property type="protein sequence ID" value="KAL2522963.1"/>
    <property type="molecule type" value="Genomic_DNA"/>
</dbReference>
<dbReference type="AlphaFoldDB" id="A0ABD1UEM7"/>
<keyword evidence="1" id="KW-0175">Coiled coil</keyword>
<organism evidence="3 4">
    <name type="scientific">Forsythia ovata</name>
    <dbReference type="NCBI Taxonomy" id="205694"/>
    <lineage>
        <taxon>Eukaryota</taxon>
        <taxon>Viridiplantae</taxon>
        <taxon>Streptophyta</taxon>
        <taxon>Embryophyta</taxon>
        <taxon>Tracheophyta</taxon>
        <taxon>Spermatophyta</taxon>
        <taxon>Magnoliopsida</taxon>
        <taxon>eudicotyledons</taxon>
        <taxon>Gunneridae</taxon>
        <taxon>Pentapetalae</taxon>
        <taxon>asterids</taxon>
        <taxon>lamiids</taxon>
        <taxon>Lamiales</taxon>
        <taxon>Oleaceae</taxon>
        <taxon>Forsythieae</taxon>
        <taxon>Forsythia</taxon>
    </lineage>
</organism>
<evidence type="ECO:0000313" key="3">
    <source>
        <dbReference type="EMBL" id="KAL2522963.1"/>
    </source>
</evidence>
<evidence type="ECO:0000313" key="4">
    <source>
        <dbReference type="Proteomes" id="UP001604277"/>
    </source>
</evidence>
<feature type="coiled-coil region" evidence="1">
    <location>
        <begin position="6"/>
        <end position="33"/>
    </location>
</feature>
<comment type="caution">
    <text evidence="3">The sequence shown here is derived from an EMBL/GenBank/DDBJ whole genome shotgun (WGS) entry which is preliminary data.</text>
</comment>
<feature type="region of interest" description="Disordered" evidence="2">
    <location>
        <begin position="38"/>
        <end position="57"/>
    </location>
</feature>
<evidence type="ECO:0000256" key="2">
    <source>
        <dbReference type="SAM" id="MobiDB-lite"/>
    </source>
</evidence>
<keyword evidence="4" id="KW-1185">Reference proteome</keyword>
<accession>A0ABD1UEM7</accession>
<sequence>MRVKGVADLNAHVMKLSERLDKVEDEIRFVRQARNMRTSWNNPRPSKNMDEHTFSAKKSTTNWARKVSEQAVDLGGTSASWSGVGVTETFIGDKISNPMRKSATLWSRKVSKQAADLGEISARWSRGHRKINNGR</sequence>
<dbReference type="Proteomes" id="UP001604277">
    <property type="component" value="Unassembled WGS sequence"/>
</dbReference>
<gene>
    <name evidence="3" type="ORF">Fot_26886</name>
</gene>
<proteinExistence type="predicted"/>